<reference evidence="2 3" key="1">
    <citation type="submission" date="2023-02" db="EMBL/GenBank/DDBJ databases">
        <title>LHISI_Scaffold_Assembly.</title>
        <authorList>
            <person name="Stuart O.P."/>
            <person name="Cleave R."/>
            <person name="Magrath M.J.L."/>
            <person name="Mikheyev A.S."/>
        </authorList>
    </citation>
    <scope>NUCLEOTIDE SEQUENCE [LARGE SCALE GENOMIC DNA]</scope>
    <source>
        <strain evidence="2">Daus_M_001</strain>
        <tissue evidence="2">Leg muscle</tissue>
    </source>
</reference>
<evidence type="ECO:0000256" key="1">
    <source>
        <dbReference type="SAM" id="Phobius"/>
    </source>
</evidence>
<keyword evidence="1" id="KW-0812">Transmembrane</keyword>
<evidence type="ECO:0000313" key="3">
    <source>
        <dbReference type="Proteomes" id="UP001159363"/>
    </source>
</evidence>
<sequence length="378" mass="43235">MTTLLDMVDSGYEDWCFIHHLANYATSIFLNYFYFGGIWWDSARSPWRKKHENWLKIPLTVISAGLFRVAWSLCQAGLAGPYLRGKSASERGVLAYALCILLGFTQLSHRHEALLWSASCHLPRQLVIRYATRRPSGGKEDFAKPVGRGTDGRLQEEQTASSRIKCFETFSKMLNFKPIWHEALTIITRLQPLYMPEPRSRIWKEAAEGFYERLQFPNCVGSVDGKHVTAKCRQIVVLLTAPETKSSCEDFLPTDKFPPGGWRESRACSGPGGIPKHSRFHQKTRGKFGPRLGILISRQGRCCTSRFPLPLQLSRRFGRAFNPHRRHVNAKRKGRDVISVGVRQAGRMNVLTKTDHRDTSAWCELHGWLLYKECRVAW</sequence>
<dbReference type="Proteomes" id="UP001159363">
    <property type="component" value="Chromosome 2"/>
</dbReference>
<keyword evidence="1" id="KW-0472">Membrane</keyword>
<evidence type="ECO:0000313" key="2">
    <source>
        <dbReference type="EMBL" id="KAJ8892842.1"/>
    </source>
</evidence>
<protein>
    <recommendedName>
        <fullName evidence="4">Transposase</fullName>
    </recommendedName>
</protein>
<comment type="caution">
    <text evidence="2">The sequence shown here is derived from an EMBL/GenBank/DDBJ whole genome shotgun (WGS) entry which is preliminary data.</text>
</comment>
<gene>
    <name evidence="2" type="ORF">PR048_005423</name>
</gene>
<dbReference type="EMBL" id="JARBHB010000002">
    <property type="protein sequence ID" value="KAJ8892842.1"/>
    <property type="molecule type" value="Genomic_DNA"/>
</dbReference>
<name>A0ABQ9I862_9NEOP</name>
<feature type="transmembrane region" description="Helical" evidence="1">
    <location>
        <begin position="53"/>
        <end position="73"/>
    </location>
</feature>
<accession>A0ABQ9I862</accession>
<keyword evidence="1" id="KW-1133">Transmembrane helix</keyword>
<proteinExistence type="predicted"/>
<feature type="transmembrane region" description="Helical" evidence="1">
    <location>
        <begin position="20"/>
        <end position="41"/>
    </location>
</feature>
<evidence type="ECO:0008006" key="4">
    <source>
        <dbReference type="Google" id="ProtNLM"/>
    </source>
</evidence>
<organism evidence="2 3">
    <name type="scientific">Dryococelus australis</name>
    <dbReference type="NCBI Taxonomy" id="614101"/>
    <lineage>
        <taxon>Eukaryota</taxon>
        <taxon>Metazoa</taxon>
        <taxon>Ecdysozoa</taxon>
        <taxon>Arthropoda</taxon>
        <taxon>Hexapoda</taxon>
        <taxon>Insecta</taxon>
        <taxon>Pterygota</taxon>
        <taxon>Neoptera</taxon>
        <taxon>Polyneoptera</taxon>
        <taxon>Phasmatodea</taxon>
        <taxon>Verophasmatodea</taxon>
        <taxon>Anareolatae</taxon>
        <taxon>Phasmatidae</taxon>
        <taxon>Eurycanthinae</taxon>
        <taxon>Dryococelus</taxon>
    </lineage>
</organism>
<keyword evidence="3" id="KW-1185">Reference proteome</keyword>